<protein>
    <submittedName>
        <fullName evidence="5">Type VI secretion system membrane subunit</fullName>
    </submittedName>
</protein>
<accession>A0ABP9NE48</accession>
<dbReference type="InterPro" id="IPR009612">
    <property type="entry name" value="IcmF-rel"/>
</dbReference>
<feature type="domain" description="Type VI secretion system IcmF C-terminal" evidence="2">
    <location>
        <begin position="988"/>
        <end position="1091"/>
    </location>
</feature>
<dbReference type="Pfam" id="PF06761">
    <property type="entry name" value="IcmF-related"/>
    <property type="match status" value="1"/>
</dbReference>
<feature type="transmembrane region" description="Helical" evidence="1">
    <location>
        <begin position="7"/>
        <end position="29"/>
    </location>
</feature>
<evidence type="ECO:0000256" key="1">
    <source>
        <dbReference type="SAM" id="Phobius"/>
    </source>
</evidence>
<feature type="domain" description="Type VI secretion system component TssM1 helical" evidence="4">
    <location>
        <begin position="877"/>
        <end position="982"/>
    </location>
</feature>
<proteinExistence type="predicted"/>
<feature type="transmembrane region" description="Helical" evidence="1">
    <location>
        <begin position="41"/>
        <end position="62"/>
    </location>
</feature>
<keyword evidence="1" id="KW-1133">Transmembrane helix</keyword>
<name>A0ABP9NE48_9GAMM</name>
<dbReference type="Pfam" id="PF21070">
    <property type="entry name" value="IcmF_helical"/>
    <property type="match status" value="1"/>
</dbReference>
<evidence type="ECO:0000313" key="5">
    <source>
        <dbReference type="EMBL" id="GAA5114387.1"/>
    </source>
</evidence>
<dbReference type="PANTHER" id="PTHR36153:SF1">
    <property type="entry name" value="TYPE VI SECRETION SYSTEM COMPONENT TSSM1"/>
    <property type="match status" value="1"/>
</dbReference>
<keyword evidence="1" id="KW-0812">Transmembrane</keyword>
<dbReference type="RefSeq" id="WP_345492565.1">
    <property type="nucleotide sequence ID" value="NZ_BAABHY010000008.1"/>
</dbReference>
<keyword evidence="1" id="KW-0472">Membrane</keyword>
<dbReference type="EMBL" id="BAABHY010000008">
    <property type="protein sequence ID" value="GAA5114387.1"/>
    <property type="molecule type" value="Genomic_DNA"/>
</dbReference>
<dbReference type="Pfam" id="PF06744">
    <property type="entry name" value="IcmF_C"/>
    <property type="match status" value="1"/>
</dbReference>
<feature type="transmembrane region" description="Helical" evidence="1">
    <location>
        <begin position="364"/>
        <end position="386"/>
    </location>
</feature>
<evidence type="ECO:0000259" key="4">
    <source>
        <dbReference type="Pfam" id="PF21070"/>
    </source>
</evidence>
<evidence type="ECO:0000259" key="2">
    <source>
        <dbReference type="Pfam" id="PF06744"/>
    </source>
</evidence>
<dbReference type="Proteomes" id="UP001500171">
    <property type="component" value="Unassembled WGS sequence"/>
</dbReference>
<dbReference type="InterPro" id="IPR053156">
    <property type="entry name" value="T6SS_TssM-like"/>
</dbReference>
<organism evidence="5 6">
    <name type="scientific">Orbus sasakiae</name>
    <dbReference type="NCBI Taxonomy" id="1078475"/>
    <lineage>
        <taxon>Bacteria</taxon>
        <taxon>Pseudomonadati</taxon>
        <taxon>Pseudomonadota</taxon>
        <taxon>Gammaproteobacteria</taxon>
        <taxon>Orbales</taxon>
        <taxon>Orbaceae</taxon>
        <taxon>Orbus</taxon>
    </lineage>
</organism>
<dbReference type="InterPro" id="IPR010623">
    <property type="entry name" value="IcmF_C"/>
</dbReference>
<dbReference type="InterPro" id="IPR048677">
    <property type="entry name" value="TssM1_hel"/>
</dbReference>
<reference evidence="6" key="1">
    <citation type="journal article" date="2019" name="Int. J. Syst. Evol. Microbiol.">
        <title>The Global Catalogue of Microorganisms (GCM) 10K type strain sequencing project: providing services to taxonomists for standard genome sequencing and annotation.</title>
        <authorList>
            <consortium name="The Broad Institute Genomics Platform"/>
            <consortium name="The Broad Institute Genome Sequencing Center for Infectious Disease"/>
            <person name="Wu L."/>
            <person name="Ma J."/>
        </authorList>
    </citation>
    <scope>NUCLEOTIDE SEQUENCE [LARGE SCALE GENOMIC DNA]</scope>
    <source>
        <strain evidence="6">JCM 18050</strain>
    </source>
</reference>
<comment type="caution">
    <text evidence="5">The sequence shown here is derived from an EMBL/GenBank/DDBJ whole genome shotgun (WGS) entry which is preliminary data.</text>
</comment>
<dbReference type="PANTHER" id="PTHR36153">
    <property type="entry name" value="INNER MEMBRANE PROTEIN-RELATED"/>
    <property type="match status" value="1"/>
</dbReference>
<gene>
    <name evidence="5" type="ORF">GCM10023211_23880</name>
</gene>
<evidence type="ECO:0000259" key="3">
    <source>
        <dbReference type="Pfam" id="PF06761"/>
    </source>
</evidence>
<keyword evidence="6" id="KW-1185">Reference proteome</keyword>
<sequence length="1136" mass="128756">MKNKWKILGLIFIILLCALLFAGGLFLWGDWLGYSTLGQKVAIWVQGMLLLFALLLTPIIITNSRRIWAKDKAVNESLYPSERKKALKPEPFAEFVEIKKHGVLHQGLFWRRKTRKCLVLGKPSDTEQLLPNLTTERWQLSDKTLMIYGGDVLEDVKTDWLKALKKHLGRIIGLRRKPLDAIIWLLSDNYLELNRTGQARLEKALLHMQARNQALSWQAPIYLVNTQTCQWSQAGRIEQSVGALLPQLNINNITTIDALLENLASKCCEKGMQQVTVDNRYAFLLQLSQNIVKQDKTRIKQWLAKWLSLPKVNAPRGLFFAPLTSHDAESGDAVYLPEHYLTMTPTWQTISQDAAKQRGRRMGVAWETLLCSVVLLLTGIMGLGIITSYTQNRQLIDQSSHLVAQLDEASSQSYAKQLQAQYALQLQMDQLIYRQQQGTPIRYRFGLNHNNSLLDALWPHYLTANDHNIAQPFLAWQTANLTRLTTMSPSDPNRVKAINTSYDVLKSYLMLGTPEKTDGLYLRDFATRTWQAPNTIEVSEWQKLMPELVMFWGNAIHQRPEIAVQSSKQLIKDVRQILINQIGVQNAENTIYQAILLRASQNYANLTLAALLGDIDGRMLFTSNDEISGIFTRKAWDDFIKKEIASAAKSRQEQIDWVLSDGAQVMTSSISPDVLREHLTERYFNDYGAAWLQFLNNIQWRQADNVADVIEQLTLMSDVRQSPMIALMNVVKYQAEVAYTGGGLSDNLIRSAQELIRDKNPTNLTTNNEASGPLTPTFGPVLNLVNVDNSNGLSLQTYLLRVTQVRLKLQNITSSTNPQAMAKQLAKSVFQGTSVDLTETRDYGNLIAANLGEEWSGFGYNLFKLPLEQAWQVILTPAASSFNDTWQTQIVYEWEKAFAGRYPFKKSDNDASLAELARFLRPDAGVIDKFIASELGGILEKQGDKWVINNVNAQGLNFSAGFIDMLNLFNDLSGPLLSSGDAQMTFDLMARSGGNVMRSELIIDKQKLDYYNQMPVWQRLTWPGDGYSPYAQLSFSTNDAGLRLYQHFSGDWAWIRLLESASIKQIDSSRYEVVWRVAGDNKLKYILRSQSGQGPLALLQLRNYTLPKQVFDFRKREESTDQIFTLISDLDSMGKL</sequence>
<evidence type="ECO:0000313" key="6">
    <source>
        <dbReference type="Proteomes" id="UP001500171"/>
    </source>
</evidence>
<feature type="domain" description="IcmF-related" evidence="3">
    <location>
        <begin position="429"/>
        <end position="734"/>
    </location>
</feature>